<feature type="compositionally biased region" description="Low complexity" evidence="1">
    <location>
        <begin position="1"/>
        <end position="14"/>
    </location>
</feature>
<name>A0AAW6TCM0_9MICO</name>
<dbReference type="EMBL" id="JASATX010000005">
    <property type="protein sequence ID" value="MDI2099573.1"/>
    <property type="molecule type" value="Genomic_DNA"/>
</dbReference>
<gene>
    <name evidence="4" type="ORF">QF206_11420</name>
</gene>
<sequence>MSTAASDDSSGSRSSDQDASKPEAPKRDRSLMIVLSIIGALVLIALIVVFTRGEPQDLDASTPEGVVQRYSAAAISGDEAEAAMYLTESALERCDDFGGEPPTDGIRVRLVSTTERHSTADVKVSIVTSFESGPFGPSEYEVDEVFDLTKVDGEWLIDSAPWQLMACPGSEVR</sequence>
<evidence type="ECO:0000313" key="5">
    <source>
        <dbReference type="Proteomes" id="UP001321506"/>
    </source>
</evidence>
<keyword evidence="5" id="KW-1185">Reference proteome</keyword>
<feature type="transmembrane region" description="Helical" evidence="2">
    <location>
        <begin position="31"/>
        <end position="50"/>
    </location>
</feature>
<proteinExistence type="predicted"/>
<dbReference type="Pfam" id="PF25976">
    <property type="entry name" value="LpqB_N"/>
    <property type="match status" value="1"/>
</dbReference>
<organism evidence="4 5">
    <name type="scientific">Ruicaihuangia caeni</name>
    <dbReference type="NCBI Taxonomy" id="3042517"/>
    <lineage>
        <taxon>Bacteria</taxon>
        <taxon>Bacillati</taxon>
        <taxon>Actinomycetota</taxon>
        <taxon>Actinomycetes</taxon>
        <taxon>Micrococcales</taxon>
        <taxon>Microbacteriaceae</taxon>
        <taxon>Ruicaihuangia</taxon>
    </lineage>
</organism>
<evidence type="ECO:0000256" key="2">
    <source>
        <dbReference type="SAM" id="Phobius"/>
    </source>
</evidence>
<evidence type="ECO:0000256" key="1">
    <source>
        <dbReference type="SAM" id="MobiDB-lite"/>
    </source>
</evidence>
<dbReference type="Proteomes" id="UP001321506">
    <property type="component" value="Unassembled WGS sequence"/>
</dbReference>
<dbReference type="InterPro" id="IPR059026">
    <property type="entry name" value="LpqB_N"/>
</dbReference>
<feature type="compositionally biased region" description="Basic and acidic residues" evidence="1">
    <location>
        <begin position="15"/>
        <end position="26"/>
    </location>
</feature>
<dbReference type="RefSeq" id="WP_281489365.1">
    <property type="nucleotide sequence ID" value="NZ_JASATX010000005.1"/>
</dbReference>
<feature type="domain" description="Lipoprotein LpqB N-terminal" evidence="3">
    <location>
        <begin position="61"/>
        <end position="165"/>
    </location>
</feature>
<evidence type="ECO:0000313" key="4">
    <source>
        <dbReference type="EMBL" id="MDI2099573.1"/>
    </source>
</evidence>
<keyword evidence="2" id="KW-1133">Transmembrane helix</keyword>
<keyword evidence="2" id="KW-0472">Membrane</keyword>
<evidence type="ECO:0000259" key="3">
    <source>
        <dbReference type="Pfam" id="PF25976"/>
    </source>
</evidence>
<feature type="region of interest" description="Disordered" evidence="1">
    <location>
        <begin position="1"/>
        <end position="26"/>
    </location>
</feature>
<dbReference type="AlphaFoldDB" id="A0AAW6TCM0"/>
<protein>
    <recommendedName>
        <fullName evidence="3">Lipoprotein LpqB N-terminal domain-containing protein</fullName>
    </recommendedName>
</protein>
<keyword evidence="2" id="KW-0812">Transmembrane</keyword>
<comment type="caution">
    <text evidence="4">The sequence shown here is derived from an EMBL/GenBank/DDBJ whole genome shotgun (WGS) entry which is preliminary data.</text>
</comment>
<reference evidence="4 5" key="1">
    <citation type="submission" date="2023-04" db="EMBL/GenBank/DDBJ databases">
        <title>Klugiella caeni sp. nov. isolated from the sludge of biochemical tank.</title>
        <authorList>
            <person name="Geng K."/>
        </authorList>
    </citation>
    <scope>NUCLEOTIDE SEQUENCE [LARGE SCALE GENOMIC DNA]</scope>
    <source>
        <strain evidence="4 5">YN-L-19</strain>
    </source>
</reference>
<accession>A0AAW6TCM0</accession>